<accession>A0A9X6ST83</accession>
<dbReference type="PANTHER" id="PTHR36433:SF2">
    <property type="entry name" value="YXEA FAMILY PROTEIN"/>
    <property type="match status" value="1"/>
</dbReference>
<gene>
    <name evidence="2" type="ORF">CON36_32110</name>
</gene>
<feature type="signal peptide" evidence="1">
    <location>
        <begin position="1"/>
        <end position="22"/>
    </location>
</feature>
<dbReference type="InterPro" id="IPR006542">
    <property type="entry name" value="DUF1093"/>
</dbReference>
<proteinExistence type="predicted"/>
<dbReference type="SUPFAM" id="SSF159121">
    <property type="entry name" value="BC4932-like"/>
    <property type="match status" value="1"/>
</dbReference>
<evidence type="ECO:0008006" key="4">
    <source>
        <dbReference type="Google" id="ProtNLM"/>
    </source>
</evidence>
<feature type="chain" id="PRO_5040887598" description="YxeA family protein" evidence="1">
    <location>
        <begin position="23"/>
        <end position="125"/>
    </location>
</feature>
<protein>
    <recommendedName>
        <fullName evidence="4">YxeA family protein</fullName>
    </recommendedName>
</protein>
<evidence type="ECO:0000313" key="2">
    <source>
        <dbReference type="EMBL" id="PDZ94769.1"/>
    </source>
</evidence>
<sequence length="125" mass="14224">MKKYIALIASLFIFTLFSSGCGFDKNKIGKTKMYVHITENGEKKVEKSDSGEPFTRYYYQLKAYDENGKEDSITFSAGKNLRLDAFLRVYVTDKTDSKGNKAIGTWEEVKASEIPQEAKEKLNVK</sequence>
<dbReference type="InterPro" id="IPR036166">
    <property type="entry name" value="YxeA-like_sf"/>
</dbReference>
<dbReference type="PROSITE" id="PS51257">
    <property type="entry name" value="PROKAR_LIPOPROTEIN"/>
    <property type="match status" value="1"/>
</dbReference>
<evidence type="ECO:0000256" key="1">
    <source>
        <dbReference type="SAM" id="SignalP"/>
    </source>
</evidence>
<comment type="caution">
    <text evidence="2">The sequence shown here is derived from an EMBL/GenBank/DDBJ whole genome shotgun (WGS) entry which is preliminary data.</text>
</comment>
<reference evidence="2 3" key="1">
    <citation type="submission" date="2017-09" db="EMBL/GenBank/DDBJ databases">
        <title>Large-scale bioinformatics analysis of Bacillus genomes uncovers conserved roles of natural products in bacterial physiology.</title>
        <authorList>
            <consortium name="Agbiome Team Llc"/>
            <person name="Bleich R.M."/>
            <person name="Grubbs K.J."/>
            <person name="Santa Maria K.C."/>
            <person name="Allen S.E."/>
            <person name="Farag S."/>
            <person name="Shank E.A."/>
            <person name="Bowers A."/>
        </authorList>
    </citation>
    <scope>NUCLEOTIDE SEQUENCE [LARGE SCALE GENOMIC DNA]</scope>
    <source>
        <strain evidence="2 3">AFS092789</strain>
    </source>
</reference>
<dbReference type="Pfam" id="PF06486">
    <property type="entry name" value="DUF1093"/>
    <property type="match status" value="1"/>
</dbReference>
<organism evidence="2 3">
    <name type="scientific">Bacillus cereus</name>
    <dbReference type="NCBI Taxonomy" id="1396"/>
    <lineage>
        <taxon>Bacteria</taxon>
        <taxon>Bacillati</taxon>
        <taxon>Bacillota</taxon>
        <taxon>Bacilli</taxon>
        <taxon>Bacillales</taxon>
        <taxon>Bacillaceae</taxon>
        <taxon>Bacillus</taxon>
        <taxon>Bacillus cereus group</taxon>
    </lineage>
</organism>
<dbReference type="Proteomes" id="UP000219922">
    <property type="component" value="Unassembled WGS sequence"/>
</dbReference>
<dbReference type="PANTHER" id="PTHR36433">
    <property type="entry name" value="HYPOTHETICAL CYTOSOLIC PROTEIN"/>
    <property type="match status" value="1"/>
</dbReference>
<keyword evidence="1" id="KW-0732">Signal</keyword>
<name>A0A9X6ST83_BACCE</name>
<dbReference type="Gene3D" id="2.40.50.480">
    <property type="match status" value="1"/>
</dbReference>
<dbReference type="EMBL" id="NVMX01000118">
    <property type="protein sequence ID" value="PDZ94769.1"/>
    <property type="molecule type" value="Genomic_DNA"/>
</dbReference>
<dbReference type="NCBIfam" id="TIGR01655">
    <property type="entry name" value="yxeA_fam"/>
    <property type="match status" value="1"/>
</dbReference>
<dbReference type="AlphaFoldDB" id="A0A9X6ST83"/>
<evidence type="ECO:0000313" key="3">
    <source>
        <dbReference type="Proteomes" id="UP000219922"/>
    </source>
</evidence>